<gene>
    <name evidence="1" type="ORF">V1478_014871</name>
</gene>
<name>A0ABD2A3G6_VESSQ</name>
<organism evidence="1 2">
    <name type="scientific">Vespula squamosa</name>
    <name type="common">Southern yellow jacket</name>
    <name type="synonym">Wasp</name>
    <dbReference type="NCBI Taxonomy" id="30214"/>
    <lineage>
        <taxon>Eukaryota</taxon>
        <taxon>Metazoa</taxon>
        <taxon>Ecdysozoa</taxon>
        <taxon>Arthropoda</taxon>
        <taxon>Hexapoda</taxon>
        <taxon>Insecta</taxon>
        <taxon>Pterygota</taxon>
        <taxon>Neoptera</taxon>
        <taxon>Endopterygota</taxon>
        <taxon>Hymenoptera</taxon>
        <taxon>Apocrita</taxon>
        <taxon>Aculeata</taxon>
        <taxon>Vespoidea</taxon>
        <taxon>Vespidae</taxon>
        <taxon>Vespinae</taxon>
        <taxon>Vespula</taxon>
    </lineage>
</organism>
<accession>A0ABD2A3G6</accession>
<reference evidence="1 2" key="1">
    <citation type="journal article" date="2024" name="Ann. Entomol. Soc. Am.">
        <title>Genomic analyses of the southern and eastern yellowjacket wasps (Hymenoptera: Vespidae) reveal evolutionary signatures of social life.</title>
        <authorList>
            <person name="Catto M.A."/>
            <person name="Caine P.B."/>
            <person name="Orr S.E."/>
            <person name="Hunt B.G."/>
            <person name="Goodisman M.A.D."/>
        </authorList>
    </citation>
    <scope>NUCLEOTIDE SEQUENCE [LARGE SCALE GENOMIC DNA]</scope>
    <source>
        <strain evidence="1">233</strain>
        <tissue evidence="1">Head and thorax</tissue>
    </source>
</reference>
<evidence type="ECO:0000313" key="2">
    <source>
        <dbReference type="Proteomes" id="UP001607302"/>
    </source>
</evidence>
<comment type="caution">
    <text evidence="1">The sequence shown here is derived from an EMBL/GenBank/DDBJ whole genome shotgun (WGS) entry which is preliminary data.</text>
</comment>
<protein>
    <submittedName>
        <fullName evidence="1">Uncharacterized protein</fullName>
    </submittedName>
</protein>
<proteinExistence type="predicted"/>
<dbReference type="AlphaFoldDB" id="A0ABD2A3G6"/>
<evidence type="ECO:0000313" key="1">
    <source>
        <dbReference type="EMBL" id="KAL2715173.1"/>
    </source>
</evidence>
<keyword evidence="2" id="KW-1185">Reference proteome</keyword>
<dbReference type="Proteomes" id="UP001607302">
    <property type="component" value="Unassembled WGS sequence"/>
</dbReference>
<sequence>MNSVRQCLSAKCPQEERVRNIFFSFFERVVQRGAFYNWVGKASFGLGDIRCCKRTRRAYRTRIDSESPSEQGTRA</sequence>
<dbReference type="EMBL" id="JAUDFV010000155">
    <property type="protein sequence ID" value="KAL2715173.1"/>
    <property type="molecule type" value="Genomic_DNA"/>
</dbReference>